<dbReference type="HAMAP" id="MF_00376">
    <property type="entry name" value="Dephospho_CoA_kinase"/>
    <property type="match status" value="1"/>
</dbReference>
<sequence>MKTVGICGKIGSGKSAVGVILEQQGALVLDLDMEMHALYAESRELRNRIEARFGSGCIQNGMVNRVALASLVFREPAALQDLESLVYPLLRRRVEEKLEIAKDHAHLLRMAAVEGALLFKWPDFAESLSEIWVVEAPDAVRLERLLKRGLSKEDAERRMQVQAKDPLPRNAVYRFVENSGTISDLQKRVLELAEKLKP</sequence>
<keyword evidence="3 5" id="KW-0067">ATP-binding</keyword>
<comment type="catalytic activity">
    <reaction evidence="5">
        <text>3'-dephospho-CoA + ATP = ADP + CoA + H(+)</text>
        <dbReference type="Rhea" id="RHEA:18245"/>
        <dbReference type="ChEBI" id="CHEBI:15378"/>
        <dbReference type="ChEBI" id="CHEBI:30616"/>
        <dbReference type="ChEBI" id="CHEBI:57287"/>
        <dbReference type="ChEBI" id="CHEBI:57328"/>
        <dbReference type="ChEBI" id="CHEBI:456216"/>
        <dbReference type="EC" id="2.7.1.24"/>
    </reaction>
</comment>
<dbReference type="GO" id="GO:0005737">
    <property type="term" value="C:cytoplasm"/>
    <property type="evidence" value="ECO:0007669"/>
    <property type="project" value="UniProtKB-SubCell"/>
</dbReference>
<proteinExistence type="inferred from homology"/>
<comment type="similarity">
    <text evidence="1 5">Belongs to the CoaE family.</text>
</comment>
<dbReference type="STRING" id="28122.SAMN02745108_00393"/>
<dbReference type="AlphaFoldDB" id="A0A1M6RPX7"/>
<dbReference type="Proteomes" id="UP000184275">
    <property type="component" value="Unassembled WGS sequence"/>
</dbReference>
<reference evidence="8 10" key="3">
    <citation type="submission" date="2017-02" db="EMBL/GenBank/DDBJ databases">
        <authorList>
            <person name="Peterson S.W."/>
        </authorList>
    </citation>
    <scope>NUCLEOTIDE SEQUENCE [LARGE SCALE GENOMIC DNA]</scope>
    <source>
        <strain evidence="8 10">ATCC 43854</strain>
    </source>
</reference>
<organism evidence="7 9">
    <name type="scientific">Fibrobacter intestinalis</name>
    <dbReference type="NCBI Taxonomy" id="28122"/>
    <lineage>
        <taxon>Bacteria</taxon>
        <taxon>Pseudomonadati</taxon>
        <taxon>Fibrobacterota</taxon>
        <taxon>Fibrobacteria</taxon>
        <taxon>Fibrobacterales</taxon>
        <taxon>Fibrobacteraceae</taxon>
        <taxon>Fibrobacter</taxon>
    </lineage>
</organism>
<evidence type="ECO:0000313" key="7">
    <source>
        <dbReference type="EMBL" id="SHK34493.1"/>
    </source>
</evidence>
<dbReference type="RefSeq" id="WP_073302712.1">
    <property type="nucleotide sequence ID" value="NZ_FRAW01000004.1"/>
</dbReference>
<dbReference type="GO" id="GO:0015937">
    <property type="term" value="P:coenzyme A biosynthetic process"/>
    <property type="evidence" value="ECO:0007669"/>
    <property type="project" value="UniProtKB-UniRule"/>
</dbReference>
<dbReference type="PANTHER" id="PTHR10695">
    <property type="entry name" value="DEPHOSPHO-COA KINASE-RELATED"/>
    <property type="match status" value="1"/>
</dbReference>
<gene>
    <name evidence="5" type="primary">coaE</name>
    <name evidence="8" type="ORF">SAMN02745108_00393</name>
    <name evidence="7" type="ORF">SAMN05720469_10474</name>
</gene>
<keyword evidence="5" id="KW-0963">Cytoplasm</keyword>
<dbReference type="InterPro" id="IPR001977">
    <property type="entry name" value="Depp_CoAkinase"/>
</dbReference>
<reference evidence="9" key="2">
    <citation type="submission" date="2016-11" db="EMBL/GenBank/DDBJ databases">
        <authorList>
            <person name="Varghese N."/>
            <person name="Submissions S."/>
        </authorList>
    </citation>
    <scope>NUCLEOTIDE SEQUENCE [LARGE SCALE GENOMIC DNA]</scope>
    <source>
        <strain evidence="9">UWOS</strain>
    </source>
</reference>
<keyword evidence="4 5" id="KW-0173">Coenzyme A biosynthesis</keyword>
<evidence type="ECO:0000313" key="8">
    <source>
        <dbReference type="EMBL" id="SJZ39378.1"/>
    </source>
</evidence>
<accession>A0A1M6RPX7</accession>
<protein>
    <recommendedName>
        <fullName evidence="5 6">Dephospho-CoA kinase</fullName>
        <ecNumber evidence="5 6">2.7.1.24</ecNumber>
    </recommendedName>
    <alternativeName>
        <fullName evidence="5">Dephosphocoenzyme A kinase</fullName>
    </alternativeName>
</protein>
<dbReference type="GO" id="GO:0005524">
    <property type="term" value="F:ATP binding"/>
    <property type="evidence" value="ECO:0007669"/>
    <property type="project" value="UniProtKB-UniRule"/>
</dbReference>
<dbReference type="UniPathway" id="UPA00241">
    <property type="reaction ID" value="UER00356"/>
</dbReference>
<evidence type="ECO:0000256" key="6">
    <source>
        <dbReference type="NCBIfam" id="TIGR00152"/>
    </source>
</evidence>
<keyword evidence="5" id="KW-0808">Transferase</keyword>
<keyword evidence="2 5" id="KW-0547">Nucleotide-binding</keyword>
<name>A0A1M6RPX7_9BACT</name>
<evidence type="ECO:0000313" key="9">
    <source>
        <dbReference type="Proteomes" id="UP000184275"/>
    </source>
</evidence>
<evidence type="ECO:0000313" key="10">
    <source>
        <dbReference type="Proteomes" id="UP000190449"/>
    </source>
</evidence>
<evidence type="ECO:0000256" key="3">
    <source>
        <dbReference type="ARBA" id="ARBA00022840"/>
    </source>
</evidence>
<keyword evidence="9" id="KW-1185">Reference proteome</keyword>
<dbReference type="Pfam" id="PF01121">
    <property type="entry name" value="CoaE"/>
    <property type="match status" value="1"/>
</dbReference>
<comment type="pathway">
    <text evidence="5">Cofactor biosynthesis; coenzyme A biosynthesis; CoA from (R)-pantothenate: step 5/5.</text>
</comment>
<comment type="subcellular location">
    <subcellularLocation>
        <location evidence="5">Cytoplasm</location>
    </subcellularLocation>
</comment>
<dbReference type="PROSITE" id="PS51219">
    <property type="entry name" value="DPCK"/>
    <property type="match status" value="1"/>
</dbReference>
<dbReference type="Proteomes" id="UP000190449">
    <property type="component" value="Unassembled WGS sequence"/>
</dbReference>
<accession>A0A1T4KA93</accession>
<dbReference type="EC" id="2.7.1.24" evidence="5 6"/>
<dbReference type="SUPFAM" id="SSF52540">
    <property type="entry name" value="P-loop containing nucleoside triphosphate hydrolases"/>
    <property type="match status" value="1"/>
</dbReference>
<evidence type="ECO:0000256" key="5">
    <source>
        <dbReference type="HAMAP-Rule" id="MF_00376"/>
    </source>
</evidence>
<dbReference type="PANTHER" id="PTHR10695:SF46">
    <property type="entry name" value="BIFUNCTIONAL COENZYME A SYNTHASE-RELATED"/>
    <property type="match status" value="1"/>
</dbReference>
<evidence type="ECO:0000256" key="2">
    <source>
        <dbReference type="ARBA" id="ARBA00022741"/>
    </source>
</evidence>
<comment type="function">
    <text evidence="5">Catalyzes the phosphorylation of the 3'-hydroxyl group of dephosphocoenzyme A to form coenzyme A.</text>
</comment>
<dbReference type="CDD" id="cd02022">
    <property type="entry name" value="DPCK"/>
    <property type="match status" value="1"/>
</dbReference>
<dbReference type="EMBL" id="FRAW01000004">
    <property type="protein sequence ID" value="SHK34493.1"/>
    <property type="molecule type" value="Genomic_DNA"/>
</dbReference>
<evidence type="ECO:0000256" key="4">
    <source>
        <dbReference type="ARBA" id="ARBA00022993"/>
    </source>
</evidence>
<feature type="binding site" evidence="5">
    <location>
        <begin position="11"/>
        <end position="16"/>
    </location>
    <ligand>
        <name>ATP</name>
        <dbReference type="ChEBI" id="CHEBI:30616"/>
    </ligand>
</feature>
<dbReference type="NCBIfam" id="TIGR00152">
    <property type="entry name" value="dephospho-CoA kinase"/>
    <property type="match status" value="1"/>
</dbReference>
<keyword evidence="5 7" id="KW-0418">Kinase</keyword>
<dbReference type="Gene3D" id="3.40.50.300">
    <property type="entry name" value="P-loop containing nucleotide triphosphate hydrolases"/>
    <property type="match status" value="1"/>
</dbReference>
<dbReference type="EMBL" id="FUWU01000004">
    <property type="protein sequence ID" value="SJZ39378.1"/>
    <property type="molecule type" value="Genomic_DNA"/>
</dbReference>
<dbReference type="GO" id="GO:0004140">
    <property type="term" value="F:dephospho-CoA kinase activity"/>
    <property type="evidence" value="ECO:0007669"/>
    <property type="project" value="UniProtKB-UniRule"/>
</dbReference>
<evidence type="ECO:0000256" key="1">
    <source>
        <dbReference type="ARBA" id="ARBA00009018"/>
    </source>
</evidence>
<reference evidence="7" key="1">
    <citation type="submission" date="2016-11" db="EMBL/GenBank/DDBJ databases">
        <authorList>
            <person name="Jaros S."/>
            <person name="Januszkiewicz K."/>
            <person name="Wedrychowicz H."/>
        </authorList>
    </citation>
    <scope>NUCLEOTIDE SEQUENCE [LARGE SCALE GENOMIC DNA]</scope>
    <source>
        <strain evidence="7">UWOS</strain>
    </source>
</reference>
<dbReference type="InterPro" id="IPR027417">
    <property type="entry name" value="P-loop_NTPase"/>
</dbReference>